<comment type="caution">
    <text evidence="1">The sequence shown here is derived from an EMBL/GenBank/DDBJ whole genome shotgun (WGS) entry which is preliminary data.</text>
</comment>
<organism evidence="1 2">
    <name type="scientific">Puccinia sorghi</name>
    <dbReference type="NCBI Taxonomy" id="27349"/>
    <lineage>
        <taxon>Eukaryota</taxon>
        <taxon>Fungi</taxon>
        <taxon>Dikarya</taxon>
        <taxon>Basidiomycota</taxon>
        <taxon>Pucciniomycotina</taxon>
        <taxon>Pucciniomycetes</taxon>
        <taxon>Pucciniales</taxon>
        <taxon>Pucciniaceae</taxon>
        <taxon>Puccinia</taxon>
    </lineage>
</organism>
<dbReference type="EMBL" id="LAVV01012194">
    <property type="protein sequence ID" value="KNZ46929.1"/>
    <property type="molecule type" value="Genomic_DNA"/>
</dbReference>
<keyword evidence="2" id="KW-1185">Reference proteome</keyword>
<reference evidence="1 2" key="1">
    <citation type="submission" date="2015-08" db="EMBL/GenBank/DDBJ databases">
        <title>Next Generation Sequencing and Analysis of the Genome of Puccinia sorghi L Schw, the Causal Agent of Maize Common Rust.</title>
        <authorList>
            <person name="Rochi L."/>
            <person name="Burguener G."/>
            <person name="Darino M."/>
            <person name="Turjanski A."/>
            <person name="Kreff E."/>
            <person name="Dieguez M.J."/>
            <person name="Sacco F."/>
        </authorList>
    </citation>
    <scope>NUCLEOTIDE SEQUENCE [LARGE SCALE GENOMIC DNA]</scope>
    <source>
        <strain evidence="1 2">RO10H11247</strain>
    </source>
</reference>
<dbReference type="Proteomes" id="UP000037035">
    <property type="component" value="Unassembled WGS sequence"/>
</dbReference>
<accession>A0A0L6UEF7</accession>
<sequence length="93" mass="10617">MQTADYLKAFETLKASCYIHIKALWGLLEQDALPAHTPVPHLTESYANFRYHDWSTCQEQKNCQIGSYNYMNINKAHLVTNGTLQICSGKQIP</sequence>
<dbReference type="VEuPathDB" id="FungiDB:VP01_682g9"/>
<dbReference type="AlphaFoldDB" id="A0A0L6UEF7"/>
<evidence type="ECO:0000313" key="1">
    <source>
        <dbReference type="EMBL" id="KNZ46929.1"/>
    </source>
</evidence>
<protein>
    <submittedName>
        <fullName evidence="1">Uncharacterized protein</fullName>
    </submittedName>
</protein>
<gene>
    <name evidence="1" type="ORF">VP01_682g9</name>
</gene>
<proteinExistence type="predicted"/>
<evidence type="ECO:0000313" key="2">
    <source>
        <dbReference type="Proteomes" id="UP000037035"/>
    </source>
</evidence>
<name>A0A0L6UEF7_9BASI</name>